<evidence type="ECO:0000313" key="1">
    <source>
        <dbReference type="EMBL" id="EFX04775.1"/>
    </source>
</evidence>
<protein>
    <submittedName>
        <fullName evidence="1">Uncharacterized protein</fullName>
    </submittedName>
</protein>
<dbReference type="InParanoid" id="F0XED7"/>
<evidence type="ECO:0000313" key="2">
    <source>
        <dbReference type="Proteomes" id="UP000007796"/>
    </source>
</evidence>
<accession>F0XED7</accession>
<proteinExistence type="predicted"/>
<keyword evidence="2" id="KW-1185">Reference proteome</keyword>
<name>F0XED7_GROCL</name>
<dbReference type="AlphaFoldDB" id="F0XED7"/>
<reference evidence="1 2" key="1">
    <citation type="journal article" date="2011" name="Proc. Natl. Acad. Sci. U.S.A.">
        <title>Genome and transcriptome analyses of the mountain pine beetle-fungal symbiont Grosmannia clavigera, a lodgepole pine pathogen.</title>
        <authorList>
            <person name="DiGuistini S."/>
            <person name="Wang Y."/>
            <person name="Liao N.Y."/>
            <person name="Taylor G."/>
            <person name="Tanguay P."/>
            <person name="Feau N."/>
            <person name="Henrissat B."/>
            <person name="Chan S.K."/>
            <person name="Hesse-Orce U."/>
            <person name="Alamouti S.M."/>
            <person name="Tsui C.K.M."/>
            <person name="Docking R.T."/>
            <person name="Levasseur A."/>
            <person name="Haridas S."/>
            <person name="Robertson G."/>
            <person name="Birol I."/>
            <person name="Holt R.A."/>
            <person name="Marra M.A."/>
            <person name="Hamelin R.C."/>
            <person name="Hirst M."/>
            <person name="Jones S.J.M."/>
            <person name="Bohlmann J."/>
            <person name="Breuil C."/>
        </authorList>
    </citation>
    <scope>NUCLEOTIDE SEQUENCE [LARGE SCALE GENOMIC DNA]</scope>
    <source>
        <strain evidence="2">kw1407 / UAMH 11150</strain>
    </source>
</reference>
<dbReference type="GeneID" id="25974611"/>
<organism evidence="2">
    <name type="scientific">Grosmannia clavigera (strain kw1407 / UAMH 11150)</name>
    <name type="common">Blue stain fungus</name>
    <name type="synonym">Graphiocladiella clavigera</name>
    <dbReference type="NCBI Taxonomy" id="655863"/>
    <lineage>
        <taxon>Eukaryota</taxon>
        <taxon>Fungi</taxon>
        <taxon>Dikarya</taxon>
        <taxon>Ascomycota</taxon>
        <taxon>Pezizomycotina</taxon>
        <taxon>Sordariomycetes</taxon>
        <taxon>Sordariomycetidae</taxon>
        <taxon>Ophiostomatales</taxon>
        <taxon>Ophiostomataceae</taxon>
        <taxon>Leptographium</taxon>
    </lineage>
</organism>
<dbReference type="EMBL" id="GL629765">
    <property type="protein sequence ID" value="EFX04775.1"/>
    <property type="molecule type" value="Genomic_DNA"/>
</dbReference>
<dbReference type="Proteomes" id="UP000007796">
    <property type="component" value="Unassembled WGS sequence"/>
</dbReference>
<dbReference type="HOGENOM" id="CLU_2589997_0_0_1"/>
<gene>
    <name evidence="1" type="ORF">CMQ_1703</name>
</gene>
<dbReference type="RefSeq" id="XP_014174257.1">
    <property type="nucleotide sequence ID" value="XM_014318782.1"/>
</dbReference>
<sequence length="80" mass="8610">METEDNAALLGSGTSALFGRSFDGGSRNGSTSGPAPGVIGLHEFSEPLADDFWARELRATTEYRPEKSQWPFCTDSRGRG</sequence>